<gene>
    <name evidence="3" type="ORF">A3C20_01175</name>
</gene>
<sequence length="233" mass="26941">MNPREFWNREYQTSEHLALSSESSDDLEKFTRFLERGYKREFLNPFAKVVDLGCGNGRNLIYLAQTFGMKGTGYDISDVAIEAARKASAGLPIQYEVRSISEPLPLPDGSQTFVLDMMTSHFLKKAEREALRAEIVRVLRPGGWLFFKSFLADEDLHAARLLREHPADEKGAYIHPALGVYEYAWTEDAVHEFFDGYLELHKFNKSHKHINRGKIGEERAWKRRTFSAYLQKF</sequence>
<evidence type="ECO:0000313" key="4">
    <source>
        <dbReference type="Proteomes" id="UP000176914"/>
    </source>
</evidence>
<dbReference type="PANTHER" id="PTHR43861">
    <property type="entry name" value="TRANS-ACONITATE 2-METHYLTRANSFERASE-RELATED"/>
    <property type="match status" value="1"/>
</dbReference>
<reference evidence="3 4" key="1">
    <citation type="journal article" date="2016" name="Nat. Commun.">
        <title>Thousands of microbial genomes shed light on interconnected biogeochemical processes in an aquifer system.</title>
        <authorList>
            <person name="Anantharaman K."/>
            <person name="Brown C.T."/>
            <person name="Hug L.A."/>
            <person name="Sharon I."/>
            <person name="Castelle C.J."/>
            <person name="Probst A.J."/>
            <person name="Thomas B.C."/>
            <person name="Singh A."/>
            <person name="Wilkins M.J."/>
            <person name="Karaoz U."/>
            <person name="Brodie E.L."/>
            <person name="Williams K.H."/>
            <person name="Hubbard S.S."/>
            <person name="Banfield J.F."/>
        </authorList>
    </citation>
    <scope>NUCLEOTIDE SEQUENCE [LARGE SCALE GENOMIC DNA]</scope>
</reference>
<dbReference type="Pfam" id="PF13649">
    <property type="entry name" value="Methyltransf_25"/>
    <property type="match status" value="1"/>
</dbReference>
<dbReference type="Gene3D" id="3.40.50.150">
    <property type="entry name" value="Vaccinia Virus protein VP39"/>
    <property type="match status" value="1"/>
</dbReference>
<evidence type="ECO:0000259" key="2">
    <source>
        <dbReference type="Pfam" id="PF13649"/>
    </source>
</evidence>
<evidence type="ECO:0000256" key="1">
    <source>
        <dbReference type="ARBA" id="ARBA00022679"/>
    </source>
</evidence>
<feature type="domain" description="Methyltransferase" evidence="2">
    <location>
        <begin position="49"/>
        <end position="143"/>
    </location>
</feature>
<dbReference type="AlphaFoldDB" id="A0A1F6EAA9"/>
<comment type="caution">
    <text evidence="3">The sequence shown here is derived from an EMBL/GenBank/DDBJ whole genome shotgun (WGS) entry which is preliminary data.</text>
</comment>
<name>A0A1F6EAA9_9BACT</name>
<dbReference type="CDD" id="cd02440">
    <property type="entry name" value="AdoMet_MTases"/>
    <property type="match status" value="1"/>
</dbReference>
<protein>
    <recommendedName>
        <fullName evidence="2">Methyltransferase domain-containing protein</fullName>
    </recommendedName>
</protein>
<dbReference type="EMBL" id="MFLL01000002">
    <property type="protein sequence ID" value="OGG70609.1"/>
    <property type="molecule type" value="Genomic_DNA"/>
</dbReference>
<accession>A0A1F6EAA9</accession>
<dbReference type="InterPro" id="IPR041698">
    <property type="entry name" value="Methyltransf_25"/>
</dbReference>
<proteinExistence type="predicted"/>
<organism evidence="3 4">
    <name type="scientific">Candidatus Kaiserbacteria bacterium RIFCSPHIGHO2_02_FULL_55_25</name>
    <dbReference type="NCBI Taxonomy" id="1798498"/>
    <lineage>
        <taxon>Bacteria</taxon>
        <taxon>Candidatus Kaiseribacteriota</taxon>
    </lineage>
</organism>
<evidence type="ECO:0000313" key="3">
    <source>
        <dbReference type="EMBL" id="OGG70609.1"/>
    </source>
</evidence>
<dbReference type="SUPFAM" id="SSF53335">
    <property type="entry name" value="S-adenosyl-L-methionine-dependent methyltransferases"/>
    <property type="match status" value="1"/>
</dbReference>
<keyword evidence="1" id="KW-0808">Transferase</keyword>
<dbReference type="GO" id="GO:0016740">
    <property type="term" value="F:transferase activity"/>
    <property type="evidence" value="ECO:0007669"/>
    <property type="project" value="UniProtKB-KW"/>
</dbReference>
<dbReference type="Proteomes" id="UP000176914">
    <property type="component" value="Unassembled WGS sequence"/>
</dbReference>
<dbReference type="InterPro" id="IPR029063">
    <property type="entry name" value="SAM-dependent_MTases_sf"/>
</dbReference>